<keyword evidence="2" id="KW-0732">Signal</keyword>
<dbReference type="PANTHER" id="PTHR30383">
    <property type="entry name" value="THIOESTERASE 1/PROTEASE 1/LYSOPHOSPHOLIPASE L1"/>
    <property type="match status" value="1"/>
</dbReference>
<dbReference type="InterPro" id="IPR036514">
    <property type="entry name" value="SGNH_hydro_sf"/>
</dbReference>
<dbReference type="GO" id="GO:0004622">
    <property type="term" value="F:phosphatidylcholine lysophospholipase activity"/>
    <property type="evidence" value="ECO:0007669"/>
    <property type="project" value="TreeGrafter"/>
</dbReference>
<feature type="compositionally biased region" description="Low complexity" evidence="1">
    <location>
        <begin position="274"/>
        <end position="296"/>
    </location>
</feature>
<gene>
    <name evidence="4" type="ORF">SAPIO_CDS5034</name>
</gene>
<dbReference type="PANTHER" id="PTHR30383:SF31">
    <property type="entry name" value="SGNH HYDROLASE-TYPE ESTERASE DOMAIN-CONTAINING PROTEIN-RELATED"/>
    <property type="match status" value="1"/>
</dbReference>
<comment type="caution">
    <text evidence="4">The sequence shown here is derived from an EMBL/GenBank/DDBJ whole genome shotgun (WGS) entry which is preliminary data.</text>
</comment>
<organism evidence="4 5">
    <name type="scientific">Pseudallescheria apiosperma</name>
    <name type="common">Scedosporium apiospermum</name>
    <dbReference type="NCBI Taxonomy" id="563466"/>
    <lineage>
        <taxon>Eukaryota</taxon>
        <taxon>Fungi</taxon>
        <taxon>Dikarya</taxon>
        <taxon>Ascomycota</taxon>
        <taxon>Pezizomycotina</taxon>
        <taxon>Sordariomycetes</taxon>
        <taxon>Hypocreomycetidae</taxon>
        <taxon>Microascales</taxon>
        <taxon>Microascaceae</taxon>
        <taxon>Scedosporium</taxon>
    </lineage>
</organism>
<dbReference type="HOGENOM" id="CLU_044083_1_1_1"/>
<name>A0A084G730_PSEDA</name>
<sequence length="353" mass="35698">MPSSRSRGSMQRLALSGLLFLASAAARPNDRPSLSDVSIPSISLLGGNVTLRILPLGDILTHGTPSSPSSYRSSLRDLLIADGNPVDYVGSSTSGSLDDNQVEAPSTVGTNPIASIQASAETAVPAYKPNLVIVNAGTDDCRQGKDVSNAGAELLKILETSWKNSIFVSVVLTTLVPSKDATVEACLEKVNTQITDLVVAQQARSQKVVLVDFRAADKGVTADDLTEEVDGEFFPSGEAYGKMAALLFDGINNAASRGWLEAPEPLPNAPTPSPSGNGTSPSATGTGGVSAPTTGSGEAGEGSSGGSETSGDQGVAEEAEGVKAGDQGSGAVRVGSGFLGVMGLVVGLGLAIL</sequence>
<feature type="compositionally biased region" description="Pro residues" evidence="1">
    <location>
        <begin position="264"/>
        <end position="273"/>
    </location>
</feature>
<evidence type="ECO:0000313" key="5">
    <source>
        <dbReference type="Proteomes" id="UP000028545"/>
    </source>
</evidence>
<keyword evidence="5" id="KW-1185">Reference proteome</keyword>
<dbReference type="Pfam" id="PF13472">
    <property type="entry name" value="Lipase_GDSL_2"/>
    <property type="match status" value="1"/>
</dbReference>
<dbReference type="KEGG" id="sapo:SAPIO_CDS5034"/>
<proteinExistence type="predicted"/>
<evidence type="ECO:0000259" key="3">
    <source>
        <dbReference type="Pfam" id="PF13472"/>
    </source>
</evidence>
<feature type="signal peptide" evidence="2">
    <location>
        <begin position="1"/>
        <end position="26"/>
    </location>
</feature>
<evidence type="ECO:0000313" key="4">
    <source>
        <dbReference type="EMBL" id="KEZ43142.1"/>
    </source>
</evidence>
<dbReference type="Proteomes" id="UP000028545">
    <property type="component" value="Unassembled WGS sequence"/>
</dbReference>
<accession>A0A084G730</accession>
<evidence type="ECO:0000256" key="2">
    <source>
        <dbReference type="SAM" id="SignalP"/>
    </source>
</evidence>
<dbReference type="EMBL" id="JOWA01000096">
    <property type="protein sequence ID" value="KEZ43142.1"/>
    <property type="molecule type" value="Genomic_DNA"/>
</dbReference>
<dbReference type="Gene3D" id="3.40.50.1110">
    <property type="entry name" value="SGNH hydrolase"/>
    <property type="match status" value="1"/>
</dbReference>
<dbReference type="VEuPathDB" id="FungiDB:SAPIO_CDS5034"/>
<dbReference type="AlphaFoldDB" id="A0A084G730"/>
<feature type="domain" description="SGNH hydrolase-type esterase" evidence="3">
    <location>
        <begin position="56"/>
        <end position="240"/>
    </location>
</feature>
<dbReference type="GeneID" id="27724106"/>
<dbReference type="InterPro" id="IPR013830">
    <property type="entry name" value="SGNH_hydro"/>
</dbReference>
<feature type="region of interest" description="Disordered" evidence="1">
    <location>
        <begin position="260"/>
        <end position="329"/>
    </location>
</feature>
<dbReference type="InterPro" id="IPR051532">
    <property type="entry name" value="Ester_Hydrolysis_Enzymes"/>
</dbReference>
<reference evidence="4 5" key="1">
    <citation type="journal article" date="2014" name="Genome Announc.">
        <title>Draft genome sequence of the pathogenic fungus Scedosporium apiospermum.</title>
        <authorList>
            <person name="Vandeputte P."/>
            <person name="Ghamrawi S."/>
            <person name="Rechenmann M."/>
            <person name="Iltis A."/>
            <person name="Giraud S."/>
            <person name="Fleury M."/>
            <person name="Thornton C."/>
            <person name="Delhaes L."/>
            <person name="Meyer W."/>
            <person name="Papon N."/>
            <person name="Bouchara J.P."/>
        </authorList>
    </citation>
    <scope>NUCLEOTIDE SEQUENCE [LARGE SCALE GENOMIC DNA]</scope>
    <source>
        <strain evidence="4 5">IHEM 14462</strain>
    </source>
</reference>
<dbReference type="RefSeq" id="XP_016642941.1">
    <property type="nucleotide sequence ID" value="XM_016787439.1"/>
</dbReference>
<feature type="chain" id="PRO_5001775367" description="SGNH hydrolase-type esterase domain-containing protein" evidence="2">
    <location>
        <begin position="27"/>
        <end position="353"/>
    </location>
</feature>
<dbReference type="SUPFAM" id="SSF52266">
    <property type="entry name" value="SGNH hydrolase"/>
    <property type="match status" value="1"/>
</dbReference>
<evidence type="ECO:0000256" key="1">
    <source>
        <dbReference type="SAM" id="MobiDB-lite"/>
    </source>
</evidence>
<protein>
    <recommendedName>
        <fullName evidence="3">SGNH hydrolase-type esterase domain-containing protein</fullName>
    </recommendedName>
</protein>
<dbReference type="OrthoDB" id="6123at2759"/>